<name>A0ABQ9ZN72_9CRUS</name>
<proteinExistence type="predicted"/>
<gene>
    <name evidence="1" type="ORF">OUZ56_026915</name>
</gene>
<dbReference type="Proteomes" id="UP001234178">
    <property type="component" value="Unassembled WGS sequence"/>
</dbReference>
<sequence length="114" mass="13055">MVGAGDGMEQDFSLADGWKSLRAQYRWTAPWLEKHHSDKQKEDDIKHSGSYDVLFQRTLLSCSLQPGMLARQETLRMDTKYVITIGISETSVGIIKKWLSFLSHWVSQLKQGPQ</sequence>
<evidence type="ECO:0000313" key="1">
    <source>
        <dbReference type="EMBL" id="KAK4014392.1"/>
    </source>
</evidence>
<comment type="caution">
    <text evidence="1">The sequence shown here is derived from an EMBL/GenBank/DDBJ whole genome shotgun (WGS) entry which is preliminary data.</text>
</comment>
<dbReference type="EMBL" id="JAOYFB010000004">
    <property type="protein sequence ID" value="KAK4014392.1"/>
    <property type="molecule type" value="Genomic_DNA"/>
</dbReference>
<accession>A0ABQ9ZN72</accession>
<evidence type="ECO:0000313" key="2">
    <source>
        <dbReference type="Proteomes" id="UP001234178"/>
    </source>
</evidence>
<organism evidence="1 2">
    <name type="scientific">Daphnia magna</name>
    <dbReference type="NCBI Taxonomy" id="35525"/>
    <lineage>
        <taxon>Eukaryota</taxon>
        <taxon>Metazoa</taxon>
        <taxon>Ecdysozoa</taxon>
        <taxon>Arthropoda</taxon>
        <taxon>Crustacea</taxon>
        <taxon>Branchiopoda</taxon>
        <taxon>Diplostraca</taxon>
        <taxon>Cladocera</taxon>
        <taxon>Anomopoda</taxon>
        <taxon>Daphniidae</taxon>
        <taxon>Daphnia</taxon>
    </lineage>
</organism>
<keyword evidence="2" id="KW-1185">Reference proteome</keyword>
<protein>
    <submittedName>
        <fullName evidence="1">Uncharacterized protein</fullName>
    </submittedName>
</protein>
<reference evidence="1 2" key="1">
    <citation type="journal article" date="2023" name="Nucleic Acids Res.">
        <title>The hologenome of Daphnia magna reveals possible DNA methylation and microbiome-mediated evolution of the host genome.</title>
        <authorList>
            <person name="Chaturvedi A."/>
            <person name="Li X."/>
            <person name="Dhandapani V."/>
            <person name="Marshall H."/>
            <person name="Kissane S."/>
            <person name="Cuenca-Cambronero M."/>
            <person name="Asole G."/>
            <person name="Calvet F."/>
            <person name="Ruiz-Romero M."/>
            <person name="Marangio P."/>
            <person name="Guigo R."/>
            <person name="Rago D."/>
            <person name="Mirbahai L."/>
            <person name="Eastwood N."/>
            <person name="Colbourne J.K."/>
            <person name="Zhou J."/>
            <person name="Mallon E."/>
            <person name="Orsini L."/>
        </authorList>
    </citation>
    <scope>NUCLEOTIDE SEQUENCE [LARGE SCALE GENOMIC DNA]</scope>
    <source>
        <strain evidence="1">LRV0_1</strain>
    </source>
</reference>